<evidence type="ECO:0000313" key="1">
    <source>
        <dbReference type="EMBL" id="MFC2995149.1"/>
    </source>
</evidence>
<dbReference type="Proteomes" id="UP000240957">
    <property type="component" value="Unassembled WGS sequence"/>
</dbReference>
<gene>
    <name evidence="1" type="ORF">ACFODO_07670</name>
    <name evidence="2" type="ORF">C9E89_021645</name>
</gene>
<dbReference type="SUPFAM" id="SSF51294">
    <property type="entry name" value="Hedgehog/intein (Hint) domain"/>
    <property type="match status" value="1"/>
</dbReference>
<organism evidence="2 3">
    <name type="scientific">Acinetobacter sichuanensis</name>
    <dbReference type="NCBI Taxonomy" id="2136183"/>
    <lineage>
        <taxon>Bacteria</taxon>
        <taxon>Pseudomonadati</taxon>
        <taxon>Pseudomonadota</taxon>
        <taxon>Gammaproteobacteria</taxon>
        <taxon>Moraxellales</taxon>
        <taxon>Moraxellaceae</taxon>
        <taxon>Acinetobacter</taxon>
    </lineage>
</organism>
<sequence length="240" mass="27022">MDSYLNSGAGFPAGTRINTDKGLIAIQNIKVGDLVLSKPKNGDGELCYKPVIRISTCENSEIWELTYFQIKANTDLSKLNKSKLLQLSRKGKMVSNMLRSNQTFWVKNIGWTRLDELKNGQAIETSDQEIIGLVFMVNPLRKTSMENVAGSYHPSNIFNADKKGFDIENVEYFTFIKYGLEGPIECIGDDNVPSPICVNGESVHVLSETFRLKTYSFDVEDDYTCFITKLGLWVNNTAYK</sequence>
<dbReference type="Gene3D" id="2.170.16.10">
    <property type="entry name" value="Hedgehog/Intein (Hint) domain"/>
    <property type="match status" value="1"/>
</dbReference>
<dbReference type="EMBL" id="JBHRSF010000017">
    <property type="protein sequence ID" value="MFC2995149.1"/>
    <property type="molecule type" value="Genomic_DNA"/>
</dbReference>
<dbReference type="RefSeq" id="WP_078194509.1">
    <property type="nucleotide sequence ID" value="NZ_JBHRSF010000017.1"/>
</dbReference>
<protein>
    <recommendedName>
        <fullName evidence="5">Hedgehog/Intein (Hint) domain-containing protein</fullName>
    </recommendedName>
</protein>
<accession>A0A371YJ23</accession>
<dbReference type="EMBL" id="PYIX02000094">
    <property type="protein sequence ID" value="RFC81473.1"/>
    <property type="molecule type" value="Genomic_DNA"/>
</dbReference>
<dbReference type="InterPro" id="IPR036844">
    <property type="entry name" value="Hint_dom_sf"/>
</dbReference>
<evidence type="ECO:0008006" key="5">
    <source>
        <dbReference type="Google" id="ProtNLM"/>
    </source>
</evidence>
<evidence type="ECO:0000313" key="2">
    <source>
        <dbReference type="EMBL" id="RFC81473.1"/>
    </source>
</evidence>
<proteinExistence type="predicted"/>
<dbReference type="AlphaFoldDB" id="A0A371YJ23"/>
<reference evidence="1" key="1">
    <citation type="journal article" date="2014" name="Int. J. Syst. Evol. Microbiol.">
        <title>Complete genome of a new Firmicutes species belonging to the dominant human colonic microbiota ('Ruminococcus bicirculans') reveals two chromosomes and a selective capacity to utilize plant glucans.</title>
        <authorList>
            <consortium name="NISC Comparative Sequencing Program"/>
            <person name="Wegmann U."/>
            <person name="Louis P."/>
            <person name="Goesmann A."/>
            <person name="Henrissat B."/>
            <person name="Duncan S.H."/>
            <person name="Flint H.J."/>
        </authorList>
    </citation>
    <scope>NUCLEOTIDE SEQUENCE</scope>
    <source>
        <strain evidence="1">KCTC 62575</strain>
    </source>
</reference>
<reference evidence="2 3" key="2">
    <citation type="submission" date="2018-08" db="EMBL/GenBank/DDBJ databases">
        <title>The draft genome of Acinetobacter sichuanensis strain WCHAc060041.</title>
        <authorList>
            <person name="Qin J."/>
            <person name="Feng Y."/>
            <person name="Zong Z."/>
        </authorList>
    </citation>
    <scope>NUCLEOTIDE SEQUENCE [LARGE SCALE GENOMIC DNA]</scope>
    <source>
        <strain evidence="2 3">WCHAc060041</strain>
    </source>
</reference>
<reference evidence="1" key="4">
    <citation type="submission" date="2024-09" db="EMBL/GenBank/DDBJ databases">
        <authorList>
            <person name="Sun Q."/>
            <person name="Mori K."/>
        </authorList>
    </citation>
    <scope>NUCLEOTIDE SEQUENCE</scope>
    <source>
        <strain evidence="1">KCTC 62575</strain>
    </source>
</reference>
<reference evidence="4" key="3">
    <citation type="journal article" date="2019" name="Int. J. Syst. Evol. Microbiol.">
        <title>The Global Catalogue of Microorganisms (GCM) 10K type strain sequencing project: providing services to taxonomists for standard genome sequencing and annotation.</title>
        <authorList>
            <consortium name="The Broad Institute Genomics Platform"/>
            <consortium name="The Broad Institute Genome Sequencing Center for Infectious Disease"/>
            <person name="Wu L."/>
            <person name="Ma J."/>
        </authorList>
    </citation>
    <scope>NUCLEOTIDE SEQUENCE [LARGE SCALE GENOMIC DNA]</scope>
    <source>
        <strain evidence="4">KCTC 62575</strain>
    </source>
</reference>
<name>A0A371YJ23_9GAMM</name>
<keyword evidence="4" id="KW-1185">Reference proteome</keyword>
<evidence type="ECO:0000313" key="4">
    <source>
        <dbReference type="Proteomes" id="UP001595455"/>
    </source>
</evidence>
<evidence type="ECO:0000313" key="3">
    <source>
        <dbReference type="Proteomes" id="UP000240957"/>
    </source>
</evidence>
<dbReference type="Proteomes" id="UP001595455">
    <property type="component" value="Unassembled WGS sequence"/>
</dbReference>
<dbReference type="OrthoDB" id="6699544at2"/>
<comment type="caution">
    <text evidence="2">The sequence shown here is derived from an EMBL/GenBank/DDBJ whole genome shotgun (WGS) entry which is preliminary data.</text>
</comment>